<keyword evidence="1" id="KW-0175">Coiled coil</keyword>
<name>A0A9P0G2W6_BEMTA</name>
<protein>
    <submittedName>
        <fullName evidence="2">Uncharacterized protein</fullName>
    </submittedName>
</protein>
<evidence type="ECO:0000256" key="1">
    <source>
        <dbReference type="SAM" id="Coils"/>
    </source>
</evidence>
<dbReference type="EMBL" id="OU963862">
    <property type="protein sequence ID" value="CAH0754771.1"/>
    <property type="molecule type" value="Genomic_DNA"/>
</dbReference>
<feature type="coiled-coil region" evidence="1">
    <location>
        <begin position="322"/>
        <end position="352"/>
    </location>
</feature>
<dbReference type="Proteomes" id="UP001152759">
    <property type="component" value="Chromosome 1"/>
</dbReference>
<organism evidence="2 3">
    <name type="scientific">Bemisia tabaci</name>
    <name type="common">Sweetpotato whitefly</name>
    <name type="synonym">Aleurodes tabaci</name>
    <dbReference type="NCBI Taxonomy" id="7038"/>
    <lineage>
        <taxon>Eukaryota</taxon>
        <taxon>Metazoa</taxon>
        <taxon>Ecdysozoa</taxon>
        <taxon>Arthropoda</taxon>
        <taxon>Hexapoda</taxon>
        <taxon>Insecta</taxon>
        <taxon>Pterygota</taxon>
        <taxon>Neoptera</taxon>
        <taxon>Paraneoptera</taxon>
        <taxon>Hemiptera</taxon>
        <taxon>Sternorrhyncha</taxon>
        <taxon>Aleyrodoidea</taxon>
        <taxon>Aleyrodidae</taxon>
        <taxon>Aleyrodinae</taxon>
        <taxon>Bemisia</taxon>
    </lineage>
</organism>
<dbReference type="AlphaFoldDB" id="A0A9P0G2W6"/>
<gene>
    <name evidence="2" type="ORF">BEMITA_LOCUS1931</name>
</gene>
<reference evidence="2" key="1">
    <citation type="submission" date="2021-12" db="EMBL/GenBank/DDBJ databases">
        <authorList>
            <person name="King R."/>
        </authorList>
    </citation>
    <scope>NUCLEOTIDE SEQUENCE</scope>
</reference>
<keyword evidence="3" id="KW-1185">Reference proteome</keyword>
<sequence>MASVEARSQSKYFDSFGNSSEFNKMFHVSADKNRPRGACFKAIDWRSESFMACPVEYFSIFGFQQHLHILHRQPNRSNFTLIQIIHEMQESKIQDADFVVHSNQLFLLVAYFSDASRLTIYRWTHPYFYKEAEEAVTSPKQLLSIDNAGHVTIVLIQGAQHFRTHECHIFKMIPISPMQTLIIRDQVIRAPFEPCVGLFALNDELLLLITDKTLGSRLYLRKSSKFTFWTRIEKIKQCKTTFVGISAQKQILIIHNSKMQLFIFEVSPEFTQSRTLLFLPGISSINDVQAEGYYLKVVLLGDDGKLKRRSINLSRKTGIPKFQNLGVVLEKLKRRKEDVEQMDNTIQAMKRTFSKVLITNERRNITGIIKCKRLVLRNGFIKHLRIVYPEQSVSHMGRMNTTLTKALKLIRYLDKVELPPITQLRLWGNLNVLFGEVNSVAIPQLSPAVLLTYKDRQFIHAPLNFTTVIVNWLLADSVNNISTDDLVLRTNTFFPKPAVMSQVECGKLKFRSAPIVNDINLNEVVTFGSKPRIITGLKTCKNLAAEKLKVFSVEKLELERNCCVEEEHPD</sequence>
<proteinExistence type="predicted"/>
<accession>A0A9P0G2W6</accession>
<evidence type="ECO:0000313" key="2">
    <source>
        <dbReference type="EMBL" id="CAH0754771.1"/>
    </source>
</evidence>
<evidence type="ECO:0000313" key="3">
    <source>
        <dbReference type="Proteomes" id="UP001152759"/>
    </source>
</evidence>